<accession>A0ECN8</accession>
<dbReference type="HOGENOM" id="CLU_1762351_0_0_1"/>
<evidence type="ECO:0000313" key="2">
    <source>
        <dbReference type="Proteomes" id="UP000000600"/>
    </source>
</evidence>
<sequence>MENQLQNQSIFQLPNEIILAYGSIQKQEFDFNSQIELIKIRTFTYSIYTQNGWQNRRLNILISVQNQSKQRTLLTTLIYQEQEANKFTVFTCWLIYLRIKSENKESNVKATDEFIKYKSVSENLEQNLEKQLILDINKNIAYMSIKSN</sequence>
<dbReference type="Proteomes" id="UP000000600">
    <property type="component" value="Unassembled WGS sequence"/>
</dbReference>
<proteinExistence type="predicted"/>
<dbReference type="EMBL" id="CT868671">
    <property type="protein sequence ID" value="CAK93055.1"/>
    <property type="molecule type" value="Genomic_DNA"/>
</dbReference>
<dbReference type="GeneID" id="5046237"/>
<reference evidence="1 2" key="1">
    <citation type="journal article" date="2006" name="Nature">
        <title>Global trends of whole-genome duplications revealed by the ciliate Paramecium tetraurelia.</title>
        <authorList>
            <consortium name="Genoscope"/>
            <person name="Aury J.-M."/>
            <person name="Jaillon O."/>
            <person name="Duret L."/>
            <person name="Noel B."/>
            <person name="Jubin C."/>
            <person name="Porcel B.M."/>
            <person name="Segurens B."/>
            <person name="Daubin V."/>
            <person name="Anthouard V."/>
            <person name="Aiach N."/>
            <person name="Arnaiz O."/>
            <person name="Billaut A."/>
            <person name="Beisson J."/>
            <person name="Blanc I."/>
            <person name="Bouhouche K."/>
            <person name="Camara F."/>
            <person name="Duharcourt S."/>
            <person name="Guigo R."/>
            <person name="Gogendeau D."/>
            <person name="Katinka M."/>
            <person name="Keller A.-M."/>
            <person name="Kissmehl R."/>
            <person name="Klotz C."/>
            <person name="Koll F."/>
            <person name="Le Moue A."/>
            <person name="Lepere C."/>
            <person name="Malinsky S."/>
            <person name="Nowacki M."/>
            <person name="Nowak J.K."/>
            <person name="Plattner H."/>
            <person name="Poulain J."/>
            <person name="Ruiz F."/>
            <person name="Serrano V."/>
            <person name="Zagulski M."/>
            <person name="Dessen P."/>
            <person name="Betermier M."/>
            <person name="Weissenbach J."/>
            <person name="Scarpelli C."/>
            <person name="Schachter V."/>
            <person name="Sperling L."/>
            <person name="Meyer E."/>
            <person name="Cohen J."/>
            <person name="Wincker P."/>
        </authorList>
    </citation>
    <scope>NUCLEOTIDE SEQUENCE [LARGE SCALE GENOMIC DNA]</scope>
    <source>
        <strain evidence="1 2">Stock d4-2</strain>
    </source>
</reference>
<organism evidence="1 2">
    <name type="scientific">Paramecium tetraurelia</name>
    <dbReference type="NCBI Taxonomy" id="5888"/>
    <lineage>
        <taxon>Eukaryota</taxon>
        <taxon>Sar</taxon>
        <taxon>Alveolata</taxon>
        <taxon>Ciliophora</taxon>
        <taxon>Intramacronucleata</taxon>
        <taxon>Oligohymenophorea</taxon>
        <taxon>Peniculida</taxon>
        <taxon>Parameciidae</taxon>
        <taxon>Paramecium</taxon>
    </lineage>
</organism>
<dbReference type="KEGG" id="ptm:GSPATT00003924001"/>
<name>A0ECN8_PARTE</name>
<dbReference type="AlphaFoldDB" id="A0ECN8"/>
<keyword evidence="2" id="KW-1185">Reference proteome</keyword>
<dbReference type="InParanoid" id="A0ECN8"/>
<gene>
    <name evidence="1" type="ORF">GSPATT00003924001</name>
</gene>
<dbReference type="RefSeq" id="XP_001460452.1">
    <property type="nucleotide sequence ID" value="XM_001460415.2"/>
</dbReference>
<evidence type="ECO:0000313" key="1">
    <source>
        <dbReference type="EMBL" id="CAK93055.1"/>
    </source>
</evidence>
<protein>
    <submittedName>
        <fullName evidence="1">Uncharacterized protein</fullName>
    </submittedName>
</protein>